<evidence type="ECO:0000313" key="1">
    <source>
        <dbReference type="EMBL" id="JAE25214.1"/>
    </source>
</evidence>
<dbReference type="EMBL" id="GBRH01172682">
    <property type="protein sequence ID" value="JAE25214.1"/>
    <property type="molecule type" value="Transcribed_RNA"/>
</dbReference>
<organism evidence="1">
    <name type="scientific">Arundo donax</name>
    <name type="common">Giant reed</name>
    <name type="synonym">Donax arundinaceus</name>
    <dbReference type="NCBI Taxonomy" id="35708"/>
    <lineage>
        <taxon>Eukaryota</taxon>
        <taxon>Viridiplantae</taxon>
        <taxon>Streptophyta</taxon>
        <taxon>Embryophyta</taxon>
        <taxon>Tracheophyta</taxon>
        <taxon>Spermatophyta</taxon>
        <taxon>Magnoliopsida</taxon>
        <taxon>Liliopsida</taxon>
        <taxon>Poales</taxon>
        <taxon>Poaceae</taxon>
        <taxon>PACMAD clade</taxon>
        <taxon>Arundinoideae</taxon>
        <taxon>Arundineae</taxon>
        <taxon>Arundo</taxon>
    </lineage>
</organism>
<accession>A0A0A9GP95</accession>
<reference evidence="1" key="2">
    <citation type="journal article" date="2015" name="Data Brief">
        <title>Shoot transcriptome of the giant reed, Arundo donax.</title>
        <authorList>
            <person name="Barrero R.A."/>
            <person name="Guerrero F.D."/>
            <person name="Moolhuijzen P."/>
            <person name="Goolsby J.A."/>
            <person name="Tidwell J."/>
            <person name="Bellgard S.E."/>
            <person name="Bellgard M.I."/>
        </authorList>
    </citation>
    <scope>NUCLEOTIDE SEQUENCE</scope>
    <source>
        <tissue evidence="1">Shoot tissue taken approximately 20 cm above the soil surface</tissue>
    </source>
</reference>
<reference evidence="1" key="1">
    <citation type="submission" date="2014-09" db="EMBL/GenBank/DDBJ databases">
        <authorList>
            <person name="Magalhaes I.L.F."/>
            <person name="Oliveira U."/>
            <person name="Santos F.R."/>
            <person name="Vidigal T.H.D.A."/>
            <person name="Brescovit A.D."/>
            <person name="Santos A.J."/>
        </authorList>
    </citation>
    <scope>NUCLEOTIDE SEQUENCE</scope>
    <source>
        <tissue evidence="1">Shoot tissue taken approximately 20 cm above the soil surface</tissue>
    </source>
</reference>
<name>A0A0A9GP95_ARUDO</name>
<dbReference type="AlphaFoldDB" id="A0A0A9GP95"/>
<protein>
    <submittedName>
        <fullName evidence="1">Uncharacterized protein</fullName>
    </submittedName>
</protein>
<sequence length="36" mass="4317">MTCMTIDQFITNCEKNIYVMSLYLKLIYQVPRITND</sequence>
<proteinExistence type="predicted"/>